<dbReference type="EMBL" id="BAABBF010000001">
    <property type="protein sequence ID" value="GAA3694360.1"/>
    <property type="molecule type" value="Genomic_DNA"/>
</dbReference>
<name>A0ABP7CTA6_9SPHN</name>
<sequence length="199" mass="21056">MKTSLMSLATGILIAAAAITSPAQAATVTFDFGLNGTSRASGVFKYDDAKTGVLAFEDLKSFDMTTVGGPILLSDGTVQEFPSVTYSLTDILGLSNRYFGFDTAARTIVAGTFEGFSFPLVFAAYNDIGSAGFLIDFFNDGTGAGSITEYTARYMDGYDRISMTASVPEPASWALMLAGFAMVGGATRYRRRATRVAHA</sequence>
<keyword evidence="4" id="KW-1185">Reference proteome</keyword>
<evidence type="ECO:0000256" key="1">
    <source>
        <dbReference type="SAM" id="SignalP"/>
    </source>
</evidence>
<keyword evidence="1" id="KW-0732">Signal</keyword>
<feature type="chain" id="PRO_5046217533" description="Ice-binding protein C-terminal domain-containing protein" evidence="1">
    <location>
        <begin position="26"/>
        <end position="199"/>
    </location>
</feature>
<dbReference type="Proteomes" id="UP001500523">
    <property type="component" value="Unassembled WGS sequence"/>
</dbReference>
<dbReference type="Pfam" id="PF07589">
    <property type="entry name" value="PEP-CTERM"/>
    <property type="match status" value="1"/>
</dbReference>
<dbReference type="InterPro" id="IPR013424">
    <property type="entry name" value="Ice-binding_C"/>
</dbReference>
<dbReference type="NCBIfam" id="NF035944">
    <property type="entry name" value="PEPxxWA-CTERM"/>
    <property type="match status" value="1"/>
</dbReference>
<feature type="signal peptide" evidence="1">
    <location>
        <begin position="1"/>
        <end position="25"/>
    </location>
</feature>
<organism evidence="3 4">
    <name type="scientific">Sphingomonas cynarae</name>
    <dbReference type="NCBI Taxonomy" id="930197"/>
    <lineage>
        <taxon>Bacteria</taxon>
        <taxon>Pseudomonadati</taxon>
        <taxon>Pseudomonadota</taxon>
        <taxon>Alphaproteobacteria</taxon>
        <taxon>Sphingomonadales</taxon>
        <taxon>Sphingomonadaceae</taxon>
        <taxon>Sphingomonas</taxon>
    </lineage>
</organism>
<accession>A0ABP7CTA6</accession>
<evidence type="ECO:0000259" key="2">
    <source>
        <dbReference type="Pfam" id="PF07589"/>
    </source>
</evidence>
<reference evidence="4" key="1">
    <citation type="journal article" date="2019" name="Int. J. Syst. Evol. Microbiol.">
        <title>The Global Catalogue of Microorganisms (GCM) 10K type strain sequencing project: providing services to taxonomists for standard genome sequencing and annotation.</title>
        <authorList>
            <consortium name="The Broad Institute Genomics Platform"/>
            <consortium name="The Broad Institute Genome Sequencing Center for Infectious Disease"/>
            <person name="Wu L."/>
            <person name="Ma J."/>
        </authorList>
    </citation>
    <scope>NUCLEOTIDE SEQUENCE [LARGE SCALE GENOMIC DNA]</scope>
    <source>
        <strain evidence="4">JCM 17498</strain>
    </source>
</reference>
<gene>
    <name evidence="3" type="ORF">GCM10022268_01460</name>
</gene>
<protein>
    <recommendedName>
        <fullName evidence="2">Ice-binding protein C-terminal domain-containing protein</fullName>
    </recommendedName>
</protein>
<proteinExistence type="predicted"/>
<feature type="domain" description="Ice-binding protein C-terminal" evidence="2">
    <location>
        <begin position="166"/>
        <end position="191"/>
    </location>
</feature>
<comment type="caution">
    <text evidence="3">The sequence shown here is derived from an EMBL/GenBank/DDBJ whole genome shotgun (WGS) entry which is preliminary data.</text>
</comment>
<dbReference type="NCBIfam" id="TIGR02595">
    <property type="entry name" value="PEP_CTERM"/>
    <property type="match status" value="1"/>
</dbReference>
<evidence type="ECO:0000313" key="4">
    <source>
        <dbReference type="Proteomes" id="UP001500523"/>
    </source>
</evidence>
<dbReference type="RefSeq" id="WP_344691305.1">
    <property type="nucleotide sequence ID" value="NZ_BAABBF010000001.1"/>
</dbReference>
<evidence type="ECO:0000313" key="3">
    <source>
        <dbReference type="EMBL" id="GAA3694360.1"/>
    </source>
</evidence>